<dbReference type="Gene3D" id="3.40.50.12780">
    <property type="entry name" value="N-terminal domain of ligase-like"/>
    <property type="match status" value="1"/>
</dbReference>
<dbReference type="Gene3D" id="3.30.300.30">
    <property type="match status" value="1"/>
</dbReference>
<evidence type="ECO:0000259" key="10">
    <source>
        <dbReference type="Pfam" id="PF00501"/>
    </source>
</evidence>
<dbReference type="GO" id="GO:0047475">
    <property type="term" value="F:phenylacetate-CoA ligase activity"/>
    <property type="evidence" value="ECO:0007669"/>
    <property type="project" value="UniProtKB-EC"/>
</dbReference>
<evidence type="ECO:0000256" key="5">
    <source>
        <dbReference type="ARBA" id="ARBA00061566"/>
    </source>
</evidence>
<comment type="function">
    <text evidence="9">Catalyzes the activation of phenylacetic acid (PA) to phenylacetyl-CoA (PA-CoA).</text>
</comment>
<dbReference type="UniPathway" id="UPA00930"/>
<keyword evidence="13" id="KW-1185">Reference proteome</keyword>
<comment type="similarity">
    <text evidence="5 9">Belongs to the phenylacetyl-CoA ligase family.</text>
</comment>
<dbReference type="GO" id="GO:0000166">
    <property type="term" value="F:nucleotide binding"/>
    <property type="evidence" value="ECO:0007669"/>
    <property type="project" value="UniProtKB-KW"/>
</dbReference>
<keyword evidence="3 9" id="KW-0547">Nucleotide-binding</keyword>
<comment type="catalytic activity">
    <reaction evidence="9">
        <text>2-phenylacetate + ATP + CoA = phenylacetyl-CoA + AMP + diphosphate</text>
        <dbReference type="Rhea" id="RHEA:20956"/>
        <dbReference type="ChEBI" id="CHEBI:18401"/>
        <dbReference type="ChEBI" id="CHEBI:30616"/>
        <dbReference type="ChEBI" id="CHEBI:33019"/>
        <dbReference type="ChEBI" id="CHEBI:57287"/>
        <dbReference type="ChEBI" id="CHEBI:57390"/>
        <dbReference type="ChEBI" id="CHEBI:456215"/>
        <dbReference type="EC" id="6.2.1.30"/>
    </reaction>
</comment>
<comment type="subunit">
    <text evidence="1">Monomer.</text>
</comment>
<evidence type="ECO:0000256" key="8">
    <source>
        <dbReference type="ARBA" id="ARBA00075111"/>
    </source>
</evidence>
<protein>
    <recommendedName>
        <fullName evidence="7 9">Phenylacetate-coenzyme A ligase</fullName>
        <ecNumber evidence="6 9">6.2.1.30</ecNumber>
    </recommendedName>
    <alternativeName>
        <fullName evidence="8 9">Phenylacetyl-CoA ligase</fullName>
    </alternativeName>
</protein>
<dbReference type="InterPro" id="IPR028154">
    <property type="entry name" value="AMP-dep_Lig_C"/>
</dbReference>
<reference evidence="12 13" key="1">
    <citation type="submission" date="2019-12" db="EMBL/GenBank/DDBJ databases">
        <title>Hymenobacter sp. HMF4947 Genome sequencing and assembly.</title>
        <authorList>
            <person name="Kang H."/>
            <person name="Cha I."/>
            <person name="Kim H."/>
            <person name="Joh K."/>
        </authorList>
    </citation>
    <scope>NUCLEOTIDE SEQUENCE [LARGE SCALE GENOMIC DNA]</scope>
    <source>
        <strain evidence="12 13">HMF4947</strain>
    </source>
</reference>
<feature type="domain" description="AMP-dependent synthetase/ligase" evidence="10">
    <location>
        <begin position="80"/>
        <end position="287"/>
    </location>
</feature>
<accession>A0A7K1TGB1</accession>
<evidence type="ECO:0000256" key="7">
    <source>
        <dbReference type="ARBA" id="ARBA00068695"/>
    </source>
</evidence>
<evidence type="ECO:0000256" key="6">
    <source>
        <dbReference type="ARBA" id="ARBA00066629"/>
    </source>
</evidence>
<name>A0A7K1TGB1_9BACT</name>
<evidence type="ECO:0000256" key="1">
    <source>
        <dbReference type="ARBA" id="ARBA00011245"/>
    </source>
</evidence>
<dbReference type="PANTHER" id="PTHR43845">
    <property type="entry name" value="BLR5969 PROTEIN"/>
    <property type="match status" value="1"/>
</dbReference>
<dbReference type="SUPFAM" id="SSF56801">
    <property type="entry name" value="Acetyl-CoA synthetase-like"/>
    <property type="match status" value="1"/>
</dbReference>
<dbReference type="InterPro" id="IPR042099">
    <property type="entry name" value="ANL_N_sf"/>
</dbReference>
<keyword evidence="2 9" id="KW-0436">Ligase</keyword>
<dbReference type="AlphaFoldDB" id="A0A7K1TGB1"/>
<dbReference type="Pfam" id="PF00501">
    <property type="entry name" value="AMP-binding"/>
    <property type="match status" value="1"/>
</dbReference>
<organism evidence="12 13">
    <name type="scientific">Hymenobacter ginkgonis</name>
    <dbReference type="NCBI Taxonomy" id="2682976"/>
    <lineage>
        <taxon>Bacteria</taxon>
        <taxon>Pseudomonadati</taxon>
        <taxon>Bacteroidota</taxon>
        <taxon>Cytophagia</taxon>
        <taxon>Cytophagales</taxon>
        <taxon>Hymenobacteraceae</taxon>
        <taxon>Hymenobacter</taxon>
    </lineage>
</organism>
<sequence>MLFNPEIEQMPLPQLRALQNDRLKEQVAYLHARVPFYQRKFAEAGIDPATFRGLEDLTKLGFTKKTDFRDNYPFGLFAVPEAEVARLHCSSGTTGKATVVGYTAGDLDIFAEVVARSLAAAGCRPGMKLQNAYGYGLFTGGLGIHYGAEKLGLTVIPVSGGSTDRQLQLLQDFRPEIICAIPSYAQVLAEEMQRRGIAPEAINLQLAVLGAEPWTEAIRQQVQAGLHVAATNIYGLSEILGPGISQEDVDERGTGSYVWEDHFYPEVVDRLTGEPVAEGELGVLVFSTLTKKAMPILRYWTGDITNIYYDHSVKRTHVKMGPIRGRADDMLIIRGVNFFPTQVEDIISNMAQVSPYYQVVATRRGSLDEVEVNVEVAESLLRELGLATAALTAEHLQQHECLRQLQGSFAKKIKDNIGLSMRVNLLGCGQLPRSEGGKLSRVKDLRELK</sequence>
<dbReference type="RefSeq" id="WP_157566458.1">
    <property type="nucleotide sequence ID" value="NZ_WQKZ01000003.1"/>
</dbReference>
<evidence type="ECO:0000313" key="13">
    <source>
        <dbReference type="Proteomes" id="UP000441336"/>
    </source>
</evidence>
<feature type="domain" description="AMP-dependent ligase C-terminal" evidence="11">
    <location>
        <begin position="335"/>
        <end position="446"/>
    </location>
</feature>
<proteinExistence type="inferred from homology"/>
<dbReference type="InterPro" id="IPR011880">
    <property type="entry name" value="PA_CoA_ligase"/>
</dbReference>
<evidence type="ECO:0000256" key="2">
    <source>
        <dbReference type="ARBA" id="ARBA00022598"/>
    </source>
</evidence>
<dbReference type="CDD" id="cd05913">
    <property type="entry name" value="PaaK"/>
    <property type="match status" value="1"/>
</dbReference>
<dbReference type="EC" id="6.2.1.30" evidence="6 9"/>
<dbReference type="GO" id="GO:0010124">
    <property type="term" value="P:phenylacetate catabolic process"/>
    <property type="evidence" value="ECO:0007669"/>
    <property type="project" value="UniProtKB-UniRule"/>
</dbReference>
<evidence type="ECO:0000256" key="4">
    <source>
        <dbReference type="ARBA" id="ARBA00060591"/>
    </source>
</evidence>
<evidence type="ECO:0000256" key="3">
    <source>
        <dbReference type="ARBA" id="ARBA00022741"/>
    </source>
</evidence>
<dbReference type="PANTHER" id="PTHR43845:SF1">
    <property type="entry name" value="BLR5969 PROTEIN"/>
    <property type="match status" value="1"/>
</dbReference>
<dbReference type="FunFam" id="3.40.50.12780:FF:000016">
    <property type="entry name" value="Phenylacetate-coenzyme A ligase"/>
    <property type="match status" value="1"/>
</dbReference>
<evidence type="ECO:0000313" key="12">
    <source>
        <dbReference type="EMBL" id="MVN77430.1"/>
    </source>
</evidence>
<comment type="pathway">
    <text evidence="4 9">Aromatic compound metabolism; phenylacetate degradation.</text>
</comment>
<dbReference type="Pfam" id="PF14535">
    <property type="entry name" value="AMP-binding_C_2"/>
    <property type="match status" value="1"/>
</dbReference>
<dbReference type="InterPro" id="IPR045851">
    <property type="entry name" value="AMP-bd_C_sf"/>
</dbReference>
<gene>
    <name evidence="12" type="ORF">GO988_13930</name>
</gene>
<evidence type="ECO:0000256" key="9">
    <source>
        <dbReference type="PIRNR" id="PIRNR006444"/>
    </source>
</evidence>
<dbReference type="InterPro" id="IPR000873">
    <property type="entry name" value="AMP-dep_synth/lig_dom"/>
</dbReference>
<evidence type="ECO:0000259" key="11">
    <source>
        <dbReference type="Pfam" id="PF14535"/>
    </source>
</evidence>
<dbReference type="Proteomes" id="UP000441336">
    <property type="component" value="Unassembled WGS sequence"/>
</dbReference>
<dbReference type="PIRSF" id="PIRSF006444">
    <property type="entry name" value="PaaK"/>
    <property type="match status" value="1"/>
</dbReference>
<dbReference type="EMBL" id="WQKZ01000003">
    <property type="protein sequence ID" value="MVN77430.1"/>
    <property type="molecule type" value="Genomic_DNA"/>
</dbReference>
<comment type="caution">
    <text evidence="12">The sequence shown here is derived from an EMBL/GenBank/DDBJ whole genome shotgun (WGS) entry which is preliminary data.</text>
</comment>